<dbReference type="SMART" id="SM00530">
    <property type="entry name" value="HTH_XRE"/>
    <property type="match status" value="1"/>
</dbReference>
<comment type="caution">
    <text evidence="4">The sequence shown here is derived from an EMBL/GenBank/DDBJ whole genome shotgun (WGS) entry which is preliminary data.</text>
</comment>
<dbReference type="PROSITE" id="PS50943">
    <property type="entry name" value="HTH_CROC1"/>
    <property type="match status" value="1"/>
</dbReference>
<dbReference type="InterPro" id="IPR001387">
    <property type="entry name" value="Cro/C1-type_HTH"/>
</dbReference>
<keyword evidence="1" id="KW-0238">DNA-binding</keyword>
<dbReference type="PANTHER" id="PTHR46558">
    <property type="entry name" value="TRACRIPTIONAL REGULATORY PROTEIN-RELATED-RELATED"/>
    <property type="match status" value="1"/>
</dbReference>
<dbReference type="Gene3D" id="1.10.260.40">
    <property type="entry name" value="lambda repressor-like DNA-binding domains"/>
    <property type="match status" value="1"/>
</dbReference>
<evidence type="ECO:0000256" key="2">
    <source>
        <dbReference type="SAM" id="MobiDB-lite"/>
    </source>
</evidence>
<protein>
    <submittedName>
        <fullName evidence="4">Helix-turn-helix domain-containing protein</fullName>
    </submittedName>
</protein>
<dbReference type="CDD" id="cd00093">
    <property type="entry name" value="HTH_XRE"/>
    <property type="match status" value="1"/>
</dbReference>
<dbReference type="PANTHER" id="PTHR46558:SF14">
    <property type="entry name" value="HTH-TYPE TRANSCRIPTIONAL REGULATOR ANSR"/>
    <property type="match status" value="1"/>
</dbReference>
<dbReference type="InterPro" id="IPR010982">
    <property type="entry name" value="Lambda_DNA-bd_dom_sf"/>
</dbReference>
<evidence type="ECO:0000256" key="1">
    <source>
        <dbReference type="ARBA" id="ARBA00023125"/>
    </source>
</evidence>
<proteinExistence type="predicted"/>
<evidence type="ECO:0000259" key="3">
    <source>
        <dbReference type="PROSITE" id="PS50943"/>
    </source>
</evidence>
<evidence type="ECO:0000313" key="4">
    <source>
        <dbReference type="EMBL" id="MVQ33679.1"/>
    </source>
</evidence>
<dbReference type="SUPFAM" id="SSF47413">
    <property type="entry name" value="lambda repressor-like DNA-binding domains"/>
    <property type="match status" value="1"/>
</dbReference>
<accession>A0ABW9U0Q0</accession>
<feature type="region of interest" description="Disordered" evidence="2">
    <location>
        <begin position="85"/>
        <end position="109"/>
    </location>
</feature>
<reference evidence="4 5" key="1">
    <citation type="submission" date="2019-12" db="EMBL/GenBank/DDBJ databases">
        <authorList>
            <person name="Huq M.A."/>
        </authorList>
    </citation>
    <scope>NUCLEOTIDE SEQUENCE [LARGE SCALE GENOMIC DNA]</scope>
    <source>
        <strain evidence="4 5">MAH-34</strain>
    </source>
</reference>
<evidence type="ECO:0000313" key="5">
    <source>
        <dbReference type="Proteomes" id="UP000467637"/>
    </source>
</evidence>
<dbReference type="Pfam" id="PF01381">
    <property type="entry name" value="HTH_3"/>
    <property type="match status" value="1"/>
</dbReference>
<feature type="domain" description="HTH cro/C1-type" evidence="3">
    <location>
        <begin position="11"/>
        <end position="65"/>
    </location>
</feature>
<dbReference type="Proteomes" id="UP000467637">
    <property type="component" value="Unassembled WGS sequence"/>
</dbReference>
<name>A0ABW9U0Q0_9BACL</name>
<sequence length="138" mass="15782">MTNVASFDERLAELRIEKKKTHQDMADLLGITRQAYGNYESGKREPDFKTLSIMADYFGVISDYILGKSDYRTPEELAAKWNEVAGKSSNNEGERNSGHLRAYQGGGDDWTEEEKAAADAYVEMLRKRKKDQLEKHKK</sequence>
<dbReference type="EMBL" id="WSEM01000004">
    <property type="protein sequence ID" value="MVQ33679.1"/>
    <property type="molecule type" value="Genomic_DNA"/>
</dbReference>
<keyword evidence="5" id="KW-1185">Reference proteome</keyword>
<organism evidence="4 5">
    <name type="scientific">Paenibacillus anseongense</name>
    <dbReference type="NCBI Taxonomy" id="2682845"/>
    <lineage>
        <taxon>Bacteria</taxon>
        <taxon>Bacillati</taxon>
        <taxon>Bacillota</taxon>
        <taxon>Bacilli</taxon>
        <taxon>Bacillales</taxon>
        <taxon>Paenibacillaceae</taxon>
        <taxon>Paenibacillus</taxon>
    </lineage>
</organism>
<gene>
    <name evidence="4" type="ORF">GON05_03345</name>
</gene>